<dbReference type="InterPro" id="IPR029063">
    <property type="entry name" value="SAM-dependent_MTases_sf"/>
</dbReference>
<keyword evidence="3" id="KW-1185">Reference proteome</keyword>
<evidence type="ECO:0000256" key="1">
    <source>
        <dbReference type="SAM" id="MobiDB-lite"/>
    </source>
</evidence>
<evidence type="ECO:0000313" key="2">
    <source>
        <dbReference type="EMBL" id="PPQ69480.1"/>
    </source>
</evidence>
<dbReference type="EMBL" id="NHYD01003933">
    <property type="protein sequence ID" value="PPQ69480.1"/>
    <property type="molecule type" value="Genomic_DNA"/>
</dbReference>
<dbReference type="Proteomes" id="UP000283269">
    <property type="component" value="Unassembled WGS sequence"/>
</dbReference>
<dbReference type="GO" id="GO:0008757">
    <property type="term" value="F:S-adenosylmethionine-dependent methyltransferase activity"/>
    <property type="evidence" value="ECO:0007669"/>
    <property type="project" value="UniProtKB-ARBA"/>
</dbReference>
<dbReference type="InterPro" id="IPR019410">
    <property type="entry name" value="Methyltransf_16"/>
</dbReference>
<dbReference type="SUPFAM" id="SSF53335">
    <property type="entry name" value="S-adenosyl-L-methionine-dependent methyltransferases"/>
    <property type="match status" value="1"/>
</dbReference>
<dbReference type="Gene3D" id="3.40.50.150">
    <property type="entry name" value="Vaccinia Virus protein VP39"/>
    <property type="match status" value="1"/>
</dbReference>
<dbReference type="FunCoup" id="A0A409VT64">
    <property type="interactions" value="27"/>
</dbReference>
<organism evidence="2 3">
    <name type="scientific">Psilocybe cyanescens</name>
    <dbReference type="NCBI Taxonomy" id="93625"/>
    <lineage>
        <taxon>Eukaryota</taxon>
        <taxon>Fungi</taxon>
        <taxon>Dikarya</taxon>
        <taxon>Basidiomycota</taxon>
        <taxon>Agaricomycotina</taxon>
        <taxon>Agaricomycetes</taxon>
        <taxon>Agaricomycetidae</taxon>
        <taxon>Agaricales</taxon>
        <taxon>Agaricineae</taxon>
        <taxon>Strophariaceae</taxon>
        <taxon>Psilocybe</taxon>
    </lineage>
</organism>
<dbReference type="AlphaFoldDB" id="A0A409VT64"/>
<dbReference type="PANTHER" id="PTHR14614:SF147">
    <property type="entry name" value="S-ADENOSYLMETHIONINE-DEPENDENT METHYLTRANSFERASE OF THE SEVEN BETA-STRAND FAMILY"/>
    <property type="match status" value="1"/>
</dbReference>
<dbReference type="STRING" id="93625.A0A409VT64"/>
<sequence>MFPTIAPVAPSLSLPPLGRLDAHSTERISLALQNLRLLYFPPTLSAVVFSPPELTIPKRNIKHSIHDTSVPDSGYASAEEDEEDFDPTTAEVWGSNEDTDTDNNDLDILHADPLERAFAIKWVTGFVTRSDSWISASESDSETEERTEALDDATSILSAFIGNEDDNDVALTRIFTFPVASNYIAGRGSIPEQINVELNDAPLSKEDHTSVGLQSWGSSIILADRFCLQPSFFSLVPPSGDETLRILELGAGTGMLSIAASKILHPSPAVEIVATDYHPDVLQNLAKNIATNFPISSTLNPRITVEALDWEAPNYDAPFNKPFDIILAADVVYHPCHAQWIKKCVEQLLARPNPTTRRAGGIFWLIIPVRTTGRHEGMDTTIERLFADATASQTSEVTAELTLAVLHREEVGRQGSVGRADEGAYKLFKIGWI</sequence>
<accession>A0A409VT64</accession>
<gene>
    <name evidence="2" type="ORF">CVT25_002044</name>
</gene>
<dbReference type="CDD" id="cd02440">
    <property type="entry name" value="AdoMet_MTases"/>
    <property type="match status" value="1"/>
</dbReference>
<reference evidence="2 3" key="1">
    <citation type="journal article" date="2018" name="Evol. Lett.">
        <title>Horizontal gene cluster transfer increased hallucinogenic mushroom diversity.</title>
        <authorList>
            <person name="Reynolds H.T."/>
            <person name="Vijayakumar V."/>
            <person name="Gluck-Thaler E."/>
            <person name="Korotkin H.B."/>
            <person name="Matheny P.B."/>
            <person name="Slot J.C."/>
        </authorList>
    </citation>
    <scope>NUCLEOTIDE SEQUENCE [LARGE SCALE GENOMIC DNA]</scope>
    <source>
        <strain evidence="2 3">2631</strain>
    </source>
</reference>
<feature type="region of interest" description="Disordered" evidence="1">
    <location>
        <begin position="65"/>
        <end position="101"/>
    </location>
</feature>
<proteinExistence type="predicted"/>
<dbReference type="PANTHER" id="PTHR14614">
    <property type="entry name" value="HEPATOCELLULAR CARCINOMA-ASSOCIATED ANTIGEN"/>
    <property type="match status" value="1"/>
</dbReference>
<evidence type="ECO:0000313" key="3">
    <source>
        <dbReference type="Proteomes" id="UP000283269"/>
    </source>
</evidence>
<protein>
    <submittedName>
        <fullName evidence="2">Uncharacterized protein</fullName>
    </submittedName>
</protein>
<name>A0A409VT64_PSICY</name>
<dbReference type="InParanoid" id="A0A409VT64"/>
<dbReference type="OrthoDB" id="433955at2759"/>
<comment type="caution">
    <text evidence="2">The sequence shown here is derived from an EMBL/GenBank/DDBJ whole genome shotgun (WGS) entry which is preliminary data.</text>
</comment>
<dbReference type="Pfam" id="PF10294">
    <property type="entry name" value="Methyltransf_16"/>
    <property type="match status" value="1"/>
</dbReference>